<name>A0ABQ4XSX9_9ASTR</name>
<proteinExistence type="predicted"/>
<keyword evidence="3" id="KW-1185">Reference proteome</keyword>
<evidence type="ECO:0000256" key="1">
    <source>
        <dbReference type="SAM" id="MobiDB-lite"/>
    </source>
</evidence>
<organism evidence="2 3">
    <name type="scientific">Tanacetum coccineum</name>
    <dbReference type="NCBI Taxonomy" id="301880"/>
    <lineage>
        <taxon>Eukaryota</taxon>
        <taxon>Viridiplantae</taxon>
        <taxon>Streptophyta</taxon>
        <taxon>Embryophyta</taxon>
        <taxon>Tracheophyta</taxon>
        <taxon>Spermatophyta</taxon>
        <taxon>Magnoliopsida</taxon>
        <taxon>eudicotyledons</taxon>
        <taxon>Gunneridae</taxon>
        <taxon>Pentapetalae</taxon>
        <taxon>asterids</taxon>
        <taxon>campanulids</taxon>
        <taxon>Asterales</taxon>
        <taxon>Asteraceae</taxon>
        <taxon>Asteroideae</taxon>
        <taxon>Anthemideae</taxon>
        <taxon>Anthemidinae</taxon>
        <taxon>Tanacetum</taxon>
    </lineage>
</organism>
<evidence type="ECO:0000313" key="2">
    <source>
        <dbReference type="EMBL" id="GJS68003.1"/>
    </source>
</evidence>
<reference evidence="2" key="2">
    <citation type="submission" date="2022-01" db="EMBL/GenBank/DDBJ databases">
        <authorList>
            <person name="Yamashiro T."/>
            <person name="Shiraishi A."/>
            <person name="Satake H."/>
            <person name="Nakayama K."/>
        </authorList>
    </citation>
    <scope>NUCLEOTIDE SEQUENCE</scope>
</reference>
<comment type="caution">
    <text evidence="2">The sequence shown here is derived from an EMBL/GenBank/DDBJ whole genome shotgun (WGS) entry which is preliminary data.</text>
</comment>
<evidence type="ECO:0000313" key="3">
    <source>
        <dbReference type="Proteomes" id="UP001151760"/>
    </source>
</evidence>
<reference evidence="2" key="1">
    <citation type="journal article" date="2022" name="Int. J. Mol. Sci.">
        <title>Draft Genome of Tanacetum Coccineum: Genomic Comparison of Closely Related Tanacetum-Family Plants.</title>
        <authorList>
            <person name="Yamashiro T."/>
            <person name="Shiraishi A."/>
            <person name="Nakayama K."/>
            <person name="Satake H."/>
        </authorList>
    </citation>
    <scope>NUCLEOTIDE SEQUENCE</scope>
</reference>
<feature type="region of interest" description="Disordered" evidence="1">
    <location>
        <begin position="52"/>
        <end position="93"/>
    </location>
</feature>
<protein>
    <submittedName>
        <fullName evidence="2">Uncharacterized protein</fullName>
    </submittedName>
</protein>
<accession>A0ABQ4XSX9</accession>
<dbReference type="Proteomes" id="UP001151760">
    <property type="component" value="Unassembled WGS sequence"/>
</dbReference>
<sequence length="180" mass="20878">MCTYLKNMAGWKPKDLKSKSFANIHVLFDKAFKRVNTFVDFRTKLVEGTEMEESSKKAEVMKESSKKAEKAVPKRARDELEQENAKKQKVDDDQEVAKMKELMKIVPDEEEVAVDSIPLATKPSSIVDWKIVKEGKISYYQIIRADGSSKRPEKGYERVLWGDLKTMFEHQVEDAMWRNL</sequence>
<dbReference type="EMBL" id="BQNB010009759">
    <property type="protein sequence ID" value="GJS68003.1"/>
    <property type="molecule type" value="Genomic_DNA"/>
</dbReference>
<gene>
    <name evidence="2" type="ORF">Tco_0682568</name>
</gene>